<dbReference type="GeneID" id="19471951"/>
<keyword evidence="3" id="KW-0732">Signal</keyword>
<keyword evidence="2" id="KW-1133">Transmembrane helix</keyword>
<organism evidence="5 6">
    <name type="scientific">Glarea lozoyensis (strain ATCC 20868 / MF5171)</name>
    <dbReference type="NCBI Taxonomy" id="1116229"/>
    <lineage>
        <taxon>Eukaryota</taxon>
        <taxon>Fungi</taxon>
        <taxon>Dikarya</taxon>
        <taxon>Ascomycota</taxon>
        <taxon>Pezizomycotina</taxon>
        <taxon>Leotiomycetes</taxon>
        <taxon>Helotiales</taxon>
        <taxon>Helotiaceae</taxon>
        <taxon>Glarea</taxon>
    </lineage>
</organism>
<proteinExistence type="predicted"/>
<gene>
    <name evidence="5" type="ORF">GLAREA_12911</name>
</gene>
<dbReference type="RefSeq" id="XP_008082865.1">
    <property type="nucleotide sequence ID" value="XM_008084674.1"/>
</dbReference>
<dbReference type="EMBL" id="KE145365">
    <property type="protein sequence ID" value="EPE30188.1"/>
    <property type="molecule type" value="Genomic_DNA"/>
</dbReference>
<dbReference type="Pfam" id="PF23585">
    <property type="entry name" value="DUF7137"/>
    <property type="match status" value="1"/>
</dbReference>
<evidence type="ECO:0000256" key="2">
    <source>
        <dbReference type="SAM" id="Phobius"/>
    </source>
</evidence>
<evidence type="ECO:0000259" key="4">
    <source>
        <dbReference type="Pfam" id="PF23585"/>
    </source>
</evidence>
<feature type="compositionally biased region" description="Polar residues" evidence="1">
    <location>
        <begin position="98"/>
        <end position="115"/>
    </location>
</feature>
<feature type="chain" id="PRO_5004520076" description="DUF7137 domain-containing protein" evidence="3">
    <location>
        <begin position="24"/>
        <end position="298"/>
    </location>
</feature>
<reference evidence="5 6" key="1">
    <citation type="journal article" date="2013" name="BMC Genomics">
        <title>Genomics-driven discovery of the pneumocandin biosynthetic gene cluster in the fungus Glarea lozoyensis.</title>
        <authorList>
            <person name="Chen L."/>
            <person name="Yue Q."/>
            <person name="Zhang X."/>
            <person name="Xiang M."/>
            <person name="Wang C."/>
            <person name="Li S."/>
            <person name="Che Y."/>
            <person name="Ortiz-Lopez F.J."/>
            <person name="Bills G.F."/>
            <person name="Liu X."/>
            <person name="An Z."/>
        </authorList>
    </citation>
    <scope>NUCLEOTIDE SEQUENCE [LARGE SCALE GENOMIC DNA]</scope>
    <source>
        <strain evidence="6">ATCC 20868 / MF5171</strain>
    </source>
</reference>
<feature type="compositionally biased region" description="Low complexity" evidence="1">
    <location>
        <begin position="44"/>
        <end position="97"/>
    </location>
</feature>
<evidence type="ECO:0000313" key="6">
    <source>
        <dbReference type="Proteomes" id="UP000016922"/>
    </source>
</evidence>
<feature type="region of interest" description="Disordered" evidence="1">
    <location>
        <begin position="44"/>
        <end position="115"/>
    </location>
</feature>
<evidence type="ECO:0000256" key="3">
    <source>
        <dbReference type="SAM" id="SignalP"/>
    </source>
</evidence>
<dbReference type="PANTHER" id="PTHR42028:SF1">
    <property type="entry name" value="YALI0E30657P"/>
    <property type="match status" value="1"/>
</dbReference>
<dbReference type="InterPro" id="IPR055561">
    <property type="entry name" value="DUF7137"/>
</dbReference>
<keyword evidence="6" id="KW-1185">Reference proteome</keyword>
<sequence length="298" mass="31194">MRTTANVQFYSIFLLLLTTFTAAWPWPQWLPEIDALVVRQDDSSSAAPQSTPSPTGSATRTSAPSSSGSGSAKASGSTSATGSNTASKGSATKSSTGPITSAPKTTAQTTANHTSYGADTPAGAVVMLTPAVIAGSQFYKIGDNITFAWNYTNLLATPTALNVVATNSLASQYYTMTANMTIGGNATNAVTWDTAAYTAGPDGLQNPLLTAQYTLVIYDADLSVTATAEPGYLQVYNQYQFGMYTPQPYKDLADGYKCATCSGALGDMERRFLGFVFGMGFATVLGFTWFVGGTGVIW</sequence>
<evidence type="ECO:0000256" key="1">
    <source>
        <dbReference type="SAM" id="MobiDB-lite"/>
    </source>
</evidence>
<dbReference type="AlphaFoldDB" id="S3DUU9"/>
<name>S3DUU9_GLAL2</name>
<feature type="signal peptide" evidence="3">
    <location>
        <begin position="1"/>
        <end position="23"/>
    </location>
</feature>
<dbReference type="KEGG" id="glz:GLAREA_12911"/>
<keyword evidence="2" id="KW-0812">Transmembrane</keyword>
<dbReference type="HOGENOM" id="CLU_058864_0_0_1"/>
<dbReference type="eggNOG" id="ENOG502RYRY">
    <property type="taxonomic scope" value="Eukaryota"/>
</dbReference>
<dbReference type="PANTHER" id="PTHR42028">
    <property type="entry name" value="CHROMOSOME 1, WHOLE GENOME SHOTGUN SEQUENCE"/>
    <property type="match status" value="1"/>
</dbReference>
<feature type="transmembrane region" description="Helical" evidence="2">
    <location>
        <begin position="272"/>
        <end position="292"/>
    </location>
</feature>
<dbReference type="Proteomes" id="UP000016922">
    <property type="component" value="Unassembled WGS sequence"/>
</dbReference>
<dbReference type="OMA" id="WGWNYTN"/>
<protein>
    <recommendedName>
        <fullName evidence="4">DUF7137 domain-containing protein</fullName>
    </recommendedName>
</protein>
<keyword evidence="2" id="KW-0472">Membrane</keyword>
<accession>S3DUU9</accession>
<dbReference type="OrthoDB" id="2435509at2759"/>
<feature type="domain" description="DUF7137" evidence="4">
    <location>
        <begin position="120"/>
        <end position="260"/>
    </location>
</feature>
<evidence type="ECO:0000313" key="5">
    <source>
        <dbReference type="EMBL" id="EPE30188.1"/>
    </source>
</evidence>